<sequence>MAVVADLVVDQLKVCIRLKPVGIVANREEDLARVPEQWRDDRGRGSRRSRSPPAAPSAASTEQTKTSPPPRASTRCEDNEASRSSKRKMAATDQAAHVPFTRSPMRPAAPHCMKGERASAPAARDLGFRLNGSKFTEIRPFRTLPAASKKNQASEKAAHLPSTRTTGPTAPASASSNNNKGQNLRHNAPLRPINKNKTVDCREEKDLKSTRQRARISTTPHVPPLEPVPTARLELEALSAEDPLKAAIAKARLAMQRVEARRERDKIVKTMEFNDPFISP</sequence>
<evidence type="ECO:0000313" key="2">
    <source>
        <dbReference type="EMBL" id="KAG8079992.1"/>
    </source>
</evidence>
<feature type="compositionally biased region" description="Polar residues" evidence="1">
    <location>
        <begin position="162"/>
        <end position="185"/>
    </location>
</feature>
<feature type="region of interest" description="Disordered" evidence="1">
    <location>
        <begin position="145"/>
        <end position="227"/>
    </location>
</feature>
<keyword evidence="3" id="KW-1185">Reference proteome</keyword>
<comment type="caution">
    <text evidence="2">The sequence shown here is derived from an EMBL/GenBank/DDBJ whole genome shotgun (WGS) entry which is preliminary data.</text>
</comment>
<feature type="compositionally biased region" description="Basic and acidic residues" evidence="1">
    <location>
        <begin position="74"/>
        <end position="83"/>
    </location>
</feature>
<reference evidence="2" key="1">
    <citation type="journal article" date="2021" name="bioRxiv">
        <title>Whole Genome Assembly and Annotation of Northern Wild Rice, Zizania palustris L., Supports a Whole Genome Duplication in the Zizania Genus.</title>
        <authorList>
            <person name="Haas M."/>
            <person name="Kono T."/>
            <person name="Macchietto M."/>
            <person name="Millas R."/>
            <person name="McGilp L."/>
            <person name="Shao M."/>
            <person name="Duquette J."/>
            <person name="Hirsch C.N."/>
            <person name="Kimball J."/>
        </authorList>
    </citation>
    <scope>NUCLEOTIDE SEQUENCE</scope>
    <source>
        <tissue evidence="2">Fresh leaf tissue</tissue>
    </source>
</reference>
<protein>
    <submittedName>
        <fullName evidence="2">Uncharacterized protein</fullName>
    </submittedName>
</protein>
<dbReference type="OrthoDB" id="696898at2759"/>
<feature type="compositionally biased region" description="Basic and acidic residues" evidence="1">
    <location>
        <begin position="197"/>
        <end position="209"/>
    </location>
</feature>
<evidence type="ECO:0000256" key="1">
    <source>
        <dbReference type="SAM" id="MobiDB-lite"/>
    </source>
</evidence>
<dbReference type="AlphaFoldDB" id="A0A8J5T5I3"/>
<proteinExistence type="predicted"/>
<gene>
    <name evidence="2" type="ORF">GUJ93_ZPchr0007g5393</name>
</gene>
<feature type="compositionally biased region" description="Basic and acidic residues" evidence="1">
    <location>
        <begin position="29"/>
        <end position="44"/>
    </location>
</feature>
<reference evidence="2" key="2">
    <citation type="submission" date="2021-02" db="EMBL/GenBank/DDBJ databases">
        <authorList>
            <person name="Kimball J.A."/>
            <person name="Haas M.W."/>
            <person name="Macchietto M."/>
            <person name="Kono T."/>
            <person name="Duquette J."/>
            <person name="Shao M."/>
        </authorList>
    </citation>
    <scope>NUCLEOTIDE SEQUENCE</scope>
    <source>
        <tissue evidence="2">Fresh leaf tissue</tissue>
    </source>
</reference>
<accession>A0A8J5T5I3</accession>
<feature type="region of interest" description="Disordered" evidence="1">
    <location>
        <begin position="29"/>
        <end position="112"/>
    </location>
</feature>
<organism evidence="2 3">
    <name type="scientific">Zizania palustris</name>
    <name type="common">Northern wild rice</name>
    <dbReference type="NCBI Taxonomy" id="103762"/>
    <lineage>
        <taxon>Eukaryota</taxon>
        <taxon>Viridiplantae</taxon>
        <taxon>Streptophyta</taxon>
        <taxon>Embryophyta</taxon>
        <taxon>Tracheophyta</taxon>
        <taxon>Spermatophyta</taxon>
        <taxon>Magnoliopsida</taxon>
        <taxon>Liliopsida</taxon>
        <taxon>Poales</taxon>
        <taxon>Poaceae</taxon>
        <taxon>BOP clade</taxon>
        <taxon>Oryzoideae</taxon>
        <taxon>Oryzeae</taxon>
        <taxon>Zizaniinae</taxon>
        <taxon>Zizania</taxon>
    </lineage>
</organism>
<dbReference type="Proteomes" id="UP000729402">
    <property type="component" value="Unassembled WGS sequence"/>
</dbReference>
<name>A0A8J5T5I3_ZIZPA</name>
<dbReference type="EMBL" id="JAAALK010000282">
    <property type="protein sequence ID" value="KAG8079992.1"/>
    <property type="molecule type" value="Genomic_DNA"/>
</dbReference>
<evidence type="ECO:0000313" key="3">
    <source>
        <dbReference type="Proteomes" id="UP000729402"/>
    </source>
</evidence>